<evidence type="ECO:0000256" key="1">
    <source>
        <dbReference type="ARBA" id="ARBA00001933"/>
    </source>
</evidence>
<evidence type="ECO:0000256" key="11">
    <source>
        <dbReference type="ARBA" id="ARBA00048449"/>
    </source>
</evidence>
<sequence length="459" mass="52505">MKTWDKKKILEIDRNHIWHPYTQMKDYENRDPMVIVSARGLKLKTIDGQEIYDSISSWWTNVHGHLHPALNQAIIEQLNLLDHINFSGYTHPYAVEVVERLKDFLPPELSRFFFSDNGSTAVEVALKMAFQFWQNKGQKEKTRFVCLENAYHGDTLGAVSVGGVDLFFELYKPLLFKSFKAPSPYCYRCPEKEGFTLDASHQCSLKCLKGMEEILKEHHGEICAVIVEPLMQGAGGILIYPAAYLKKLREITRRYKVFLIFDEVATGFGRTGTMFAFEQAEVVPDIICLAKGLTGGYLPMALTITTEEIYQAFYADYLEGKTFYHGHTYTANPICCAVAAANLKLFAEENPLVKTREAREYFHQLLLKTFADKPYVGDIRYLGYVGAIELVKDKQTKEPFPEELRVSFQIYMKSLEKGVVLRPLGDVIYWFLPLCVTKYEVEEILNLSVEAIEEVLASL</sequence>
<feature type="modified residue" description="N6-(pyridoxal phosphate)lysine" evidence="13">
    <location>
        <position position="291"/>
    </location>
</feature>
<dbReference type="SUPFAM" id="SSF53383">
    <property type="entry name" value="PLP-dependent transferases"/>
    <property type="match status" value="1"/>
</dbReference>
<feature type="binding site" evidence="13">
    <location>
        <position position="326"/>
    </location>
    <ligand>
        <name>substrate</name>
    </ligand>
</feature>
<feature type="binding site" evidence="13">
    <location>
        <position position="58"/>
    </location>
    <ligand>
        <name>substrate</name>
    </ligand>
</feature>
<evidence type="ECO:0000256" key="3">
    <source>
        <dbReference type="ARBA" id="ARBA00005063"/>
    </source>
</evidence>
<dbReference type="GO" id="GO:0030170">
    <property type="term" value="F:pyridoxal phosphate binding"/>
    <property type="evidence" value="ECO:0007669"/>
    <property type="project" value="UniProtKB-UniRule"/>
</dbReference>
<dbReference type="Proteomes" id="UP000076964">
    <property type="component" value="Unassembled WGS sequence"/>
</dbReference>
<evidence type="ECO:0000313" key="15">
    <source>
        <dbReference type="Proteomes" id="UP000076964"/>
    </source>
</evidence>
<feature type="binding site" evidence="13">
    <location>
        <position position="422"/>
    </location>
    <ligand>
        <name>substrate</name>
    </ligand>
</feature>
<dbReference type="NCBIfam" id="NF004624">
    <property type="entry name" value="PRK05964.1"/>
    <property type="match status" value="1"/>
</dbReference>
<reference evidence="14 15" key="1">
    <citation type="submission" date="2016-02" db="EMBL/GenBank/DDBJ databases">
        <title>Draft genome sequence of Thermodesulfatator sp. S606.</title>
        <authorList>
            <person name="Lai Q."/>
            <person name="Cao J."/>
            <person name="Dupont S."/>
            <person name="Shao Z."/>
            <person name="Jebbar M."/>
            <person name="Alain K."/>
        </authorList>
    </citation>
    <scope>NUCLEOTIDE SEQUENCE [LARGE SCALE GENOMIC DNA]</scope>
    <source>
        <strain evidence="14 15">S606</strain>
    </source>
</reference>
<comment type="cofactor">
    <cofactor evidence="1 13">
        <name>pyridoxal 5'-phosphate</name>
        <dbReference type="ChEBI" id="CHEBI:597326"/>
    </cofactor>
</comment>
<keyword evidence="5 13" id="KW-0963">Cytoplasm</keyword>
<dbReference type="InterPro" id="IPR015421">
    <property type="entry name" value="PyrdxlP-dep_Trfase_major"/>
</dbReference>
<feature type="binding site" evidence="13">
    <location>
        <begin position="327"/>
        <end position="328"/>
    </location>
    <ligand>
        <name>pyridoxal 5'-phosphate</name>
        <dbReference type="ChEBI" id="CHEBI:597326"/>
    </ligand>
</feature>
<comment type="caution">
    <text evidence="14">The sequence shown here is derived from an EMBL/GenBank/DDBJ whole genome shotgun (WGS) entry which is preliminary data.</text>
</comment>
<keyword evidence="8 13" id="KW-0949">S-adenosyl-L-methionine</keyword>
<protein>
    <recommendedName>
        <fullName evidence="13">Adenosylmethionine-8-amino-7-oxononanoate aminotransferase</fullName>
        <ecNumber evidence="13">2.6.1.62</ecNumber>
    </recommendedName>
    <alternativeName>
        <fullName evidence="13">7,8-diamino-pelargonic acid aminotransferase</fullName>
        <shortName evidence="13">DAPA AT</shortName>
        <shortName evidence="13">DAPA aminotransferase</shortName>
    </alternativeName>
    <alternativeName>
        <fullName evidence="13">7,8-diaminononanoate synthase</fullName>
        <shortName evidence="13">DANS</shortName>
    </alternativeName>
    <alternativeName>
        <fullName evidence="13">Diaminopelargonic acid synthase</fullName>
    </alternativeName>
</protein>
<dbReference type="EC" id="2.6.1.62" evidence="13"/>
<dbReference type="STRING" id="1795632.TH606_01740"/>
<accession>A0A177EAK1</accession>
<evidence type="ECO:0000256" key="12">
    <source>
        <dbReference type="ARBA" id="ARBA00060970"/>
    </source>
</evidence>
<comment type="subunit">
    <text evidence="4 13">Homodimer.</text>
</comment>
<comment type="catalytic activity">
    <reaction evidence="11 13">
        <text>(8S)-8-amino-7-oxononanoate + S-adenosyl-L-methionine = S-adenosyl-4-methylsulfanyl-2-oxobutanoate + (7R,8S)-7,8-diammoniononanoate</text>
        <dbReference type="Rhea" id="RHEA:16861"/>
        <dbReference type="ChEBI" id="CHEBI:16490"/>
        <dbReference type="ChEBI" id="CHEBI:59789"/>
        <dbReference type="ChEBI" id="CHEBI:149468"/>
        <dbReference type="ChEBI" id="CHEBI:149469"/>
        <dbReference type="EC" id="2.6.1.62"/>
    </reaction>
</comment>
<evidence type="ECO:0000256" key="6">
    <source>
        <dbReference type="ARBA" id="ARBA00022576"/>
    </source>
</evidence>
<dbReference type="PANTHER" id="PTHR42684">
    <property type="entry name" value="ADENOSYLMETHIONINE-8-AMINO-7-OXONONANOATE AMINOTRANSFERASE"/>
    <property type="match status" value="1"/>
</dbReference>
<dbReference type="CDD" id="cd00610">
    <property type="entry name" value="OAT_like"/>
    <property type="match status" value="1"/>
</dbReference>
<evidence type="ECO:0000256" key="10">
    <source>
        <dbReference type="ARBA" id="ARBA00022898"/>
    </source>
</evidence>
<dbReference type="FunFam" id="3.40.640.10:FF:000078">
    <property type="entry name" value="Adenosylmethionine-8-amino-7-oxononanoate aminotransferase"/>
    <property type="match status" value="1"/>
</dbReference>
<feature type="binding site" evidence="13">
    <location>
        <position position="262"/>
    </location>
    <ligand>
        <name>pyridoxal 5'-phosphate</name>
        <dbReference type="ChEBI" id="CHEBI:597326"/>
    </ligand>
</feature>
<feature type="binding site" evidence="13">
    <location>
        <position position="291"/>
    </location>
    <ligand>
        <name>substrate</name>
    </ligand>
</feature>
<keyword evidence="6 13" id="KW-0032">Aminotransferase</keyword>
<dbReference type="PANTHER" id="PTHR42684:SF17">
    <property type="entry name" value="ADENOSYLMETHIONINE-8-AMINO-7-OXONONANOATE AMINOTRANSFERASE"/>
    <property type="match status" value="1"/>
</dbReference>
<dbReference type="EMBL" id="LSFI01000005">
    <property type="protein sequence ID" value="OAG28450.1"/>
    <property type="molecule type" value="Genomic_DNA"/>
</dbReference>
<evidence type="ECO:0000256" key="5">
    <source>
        <dbReference type="ARBA" id="ARBA00022490"/>
    </source>
</evidence>
<keyword evidence="15" id="KW-1185">Reference proteome</keyword>
<proteinExistence type="inferred from homology"/>
<dbReference type="UniPathway" id="UPA00078">
    <property type="reaction ID" value="UER00160"/>
</dbReference>
<dbReference type="GO" id="GO:0005737">
    <property type="term" value="C:cytoplasm"/>
    <property type="evidence" value="ECO:0007669"/>
    <property type="project" value="UniProtKB-SubCell"/>
</dbReference>
<evidence type="ECO:0000256" key="13">
    <source>
        <dbReference type="HAMAP-Rule" id="MF_00834"/>
    </source>
</evidence>
<comment type="pathway">
    <text evidence="3 13">Cofactor biosynthesis; biotin biosynthesis; 7,8-diaminononanoate from 8-amino-7-oxononanoate (SAM route): step 1/1.</text>
</comment>
<dbReference type="Gene3D" id="3.90.1150.10">
    <property type="entry name" value="Aspartate Aminotransferase, domain 1"/>
    <property type="match status" value="1"/>
</dbReference>
<evidence type="ECO:0000313" key="14">
    <source>
        <dbReference type="EMBL" id="OAG28450.1"/>
    </source>
</evidence>
<dbReference type="InterPro" id="IPR005815">
    <property type="entry name" value="BioA"/>
</dbReference>
<evidence type="ECO:0000256" key="9">
    <source>
        <dbReference type="ARBA" id="ARBA00022756"/>
    </source>
</evidence>
<dbReference type="HAMAP" id="MF_00834">
    <property type="entry name" value="BioA"/>
    <property type="match status" value="1"/>
</dbReference>
<dbReference type="InterPro" id="IPR049704">
    <property type="entry name" value="Aminotrans_3_PPA_site"/>
</dbReference>
<gene>
    <name evidence="13" type="primary">bioA</name>
    <name evidence="14" type="ORF">TH606_01740</name>
</gene>
<evidence type="ECO:0000256" key="8">
    <source>
        <dbReference type="ARBA" id="ARBA00022691"/>
    </source>
</evidence>
<keyword evidence="9 13" id="KW-0093">Biotin biosynthesis</keyword>
<dbReference type="GO" id="GO:0004015">
    <property type="term" value="F:adenosylmethionine-8-amino-7-oxononanoate transaminase activity"/>
    <property type="evidence" value="ECO:0007669"/>
    <property type="project" value="UniProtKB-UniRule"/>
</dbReference>
<dbReference type="InterPro" id="IPR015422">
    <property type="entry name" value="PyrdxlP-dep_Trfase_small"/>
</dbReference>
<dbReference type="Pfam" id="PF00202">
    <property type="entry name" value="Aminotran_3"/>
    <property type="match status" value="1"/>
</dbReference>
<evidence type="ECO:0000256" key="4">
    <source>
        <dbReference type="ARBA" id="ARBA00011738"/>
    </source>
</evidence>
<name>A0A177EAK1_9BACT</name>
<dbReference type="RefSeq" id="WP_068540970.1">
    <property type="nucleotide sequence ID" value="NZ_LSFI01000005.1"/>
</dbReference>
<feature type="site" description="Participates in the substrate recognition with KAPA and in a stacking interaction with the adenine ring of SAM" evidence="13">
    <location>
        <position position="21"/>
    </location>
</feature>
<organism evidence="14 15">
    <name type="scientific">Thermodesulfatator autotrophicus</name>
    <dbReference type="NCBI Taxonomy" id="1795632"/>
    <lineage>
        <taxon>Bacteria</taxon>
        <taxon>Pseudomonadati</taxon>
        <taxon>Thermodesulfobacteriota</taxon>
        <taxon>Thermodesulfobacteria</taxon>
        <taxon>Thermodesulfobacteriales</taxon>
        <taxon>Thermodesulfatatoraceae</taxon>
        <taxon>Thermodesulfatator</taxon>
    </lineage>
</organism>
<dbReference type="PROSITE" id="PS00600">
    <property type="entry name" value="AA_TRANSFER_CLASS_3"/>
    <property type="match status" value="1"/>
</dbReference>
<feature type="binding site" evidence="13">
    <location>
        <begin position="118"/>
        <end position="119"/>
    </location>
    <ligand>
        <name>pyridoxal 5'-phosphate</name>
        <dbReference type="ChEBI" id="CHEBI:597326"/>
    </ligand>
</feature>
<dbReference type="InterPro" id="IPR015424">
    <property type="entry name" value="PyrdxlP-dep_Trfase"/>
</dbReference>
<evidence type="ECO:0000256" key="7">
    <source>
        <dbReference type="ARBA" id="ARBA00022679"/>
    </source>
</evidence>
<dbReference type="GO" id="GO:0009102">
    <property type="term" value="P:biotin biosynthetic process"/>
    <property type="evidence" value="ECO:0007669"/>
    <property type="project" value="UniProtKB-UniRule"/>
</dbReference>
<comment type="similarity">
    <text evidence="12 13">Belongs to the class-III pyridoxal-phosphate-dependent aminotransferase family. BioA subfamily.</text>
</comment>
<keyword evidence="7 13" id="KW-0808">Transferase</keyword>
<keyword evidence="10 13" id="KW-0663">Pyridoxal phosphate</keyword>
<evidence type="ECO:0000256" key="2">
    <source>
        <dbReference type="ARBA" id="ARBA00004496"/>
    </source>
</evidence>
<feature type="binding site" evidence="13">
    <location>
        <position position="151"/>
    </location>
    <ligand>
        <name>substrate</name>
    </ligand>
</feature>
<dbReference type="InterPro" id="IPR005814">
    <property type="entry name" value="Aminotrans_3"/>
</dbReference>
<dbReference type="OrthoDB" id="9801052at2"/>
<dbReference type="AlphaFoldDB" id="A0A177EAK1"/>
<dbReference type="Gene3D" id="3.40.640.10">
    <property type="entry name" value="Type I PLP-dependent aspartate aminotransferase-like (Major domain)"/>
    <property type="match status" value="1"/>
</dbReference>
<dbReference type="NCBIfam" id="TIGR00508">
    <property type="entry name" value="bioA"/>
    <property type="match status" value="1"/>
</dbReference>
<comment type="function">
    <text evidence="13">Catalyzes the transfer of the alpha-amino group from S-adenosyl-L-methionine (SAM) to 7-keto-8-aminopelargonic acid (KAPA) to form 7,8-diaminopelargonic acid (DAPA). It is the only aminotransferase known to utilize SAM as an amino donor.</text>
</comment>
<comment type="subcellular location">
    <subcellularLocation>
        <location evidence="2 13">Cytoplasm</location>
    </subcellularLocation>
</comment>